<dbReference type="OrthoDB" id="6636929at2"/>
<dbReference type="EMBL" id="CP040819">
    <property type="protein sequence ID" value="QDL93890.1"/>
    <property type="molecule type" value="Genomic_DNA"/>
</dbReference>
<keyword evidence="2" id="KW-1185">Reference proteome</keyword>
<name>A0A5B8G1X2_9RHOB</name>
<protein>
    <submittedName>
        <fullName evidence="1">Uncharacterized protein</fullName>
    </submittedName>
</protein>
<gene>
    <name evidence="1" type="ORF">FDP22_18575</name>
</gene>
<reference evidence="1 2" key="1">
    <citation type="submission" date="2019-06" db="EMBL/GenBank/DDBJ databases">
        <title>Genome sequence of Rhodobacteraceae bacterium D4M1.</title>
        <authorList>
            <person name="Cao J."/>
        </authorList>
    </citation>
    <scope>NUCLEOTIDE SEQUENCE [LARGE SCALE GENOMIC DNA]</scope>
    <source>
        <strain evidence="1 2">D4M1</strain>
        <plasmid evidence="2">pd4m1a</plasmid>
    </source>
</reference>
<dbReference type="AlphaFoldDB" id="A0A5B8G1X2"/>
<dbReference type="RefSeq" id="WP_138573806.1">
    <property type="nucleotide sequence ID" value="NZ_CP040819.1"/>
</dbReference>
<proteinExistence type="predicted"/>
<dbReference type="Proteomes" id="UP000305888">
    <property type="component" value="Plasmid pD4M1A"/>
</dbReference>
<dbReference type="KEGG" id="ppru:FDP22_18575"/>
<geneLocation type="plasmid" evidence="2">
    <name>pd4m1a</name>
</geneLocation>
<accession>A0A5B8G1X2</accession>
<keyword evidence="1" id="KW-0614">Plasmid</keyword>
<evidence type="ECO:0000313" key="1">
    <source>
        <dbReference type="EMBL" id="QDL93890.1"/>
    </source>
</evidence>
<evidence type="ECO:0000313" key="2">
    <source>
        <dbReference type="Proteomes" id="UP000305888"/>
    </source>
</evidence>
<organism evidence="1 2">
    <name type="scientific">Paroceanicella profunda</name>
    <dbReference type="NCBI Taxonomy" id="2579971"/>
    <lineage>
        <taxon>Bacteria</taxon>
        <taxon>Pseudomonadati</taxon>
        <taxon>Pseudomonadota</taxon>
        <taxon>Alphaproteobacteria</taxon>
        <taxon>Rhodobacterales</taxon>
        <taxon>Paracoccaceae</taxon>
        <taxon>Paroceanicella</taxon>
    </lineage>
</organism>
<sequence length="87" mass="9205">MRIDRPDVGSAHTLAVSSGAFLFPSPSRDRDGDVHLVSRADPGRTVLLTGMLPEGASFEEALLIGEGARMHAVTETAWFCAEVPALA</sequence>